<protein>
    <submittedName>
        <fullName evidence="1">Anti-sigma-factor antagonist domain protein</fullName>
    </submittedName>
</protein>
<gene>
    <name evidence="1" type="ORF">BG04_558</name>
</gene>
<reference evidence="1 2" key="1">
    <citation type="journal article" date="2015" name="Genome Announc.">
        <title>Complete genome sequences for 35 biothreat assay-relevant bacillus species.</title>
        <authorList>
            <person name="Johnson S.L."/>
            <person name="Daligault H.E."/>
            <person name="Davenport K.W."/>
            <person name="Jaissle J."/>
            <person name="Frey K.G."/>
            <person name="Ladner J.T."/>
            <person name="Broomall S.M."/>
            <person name="Bishop-Lilly K.A."/>
            <person name="Bruce D.C."/>
            <person name="Gibbons H.S."/>
            <person name="Coyne S.R."/>
            <person name="Lo C.C."/>
            <person name="Meincke L."/>
            <person name="Munk A.C."/>
            <person name="Koroleva G.I."/>
            <person name="Rosenzweig C.N."/>
            <person name="Palacios G.F."/>
            <person name="Redden C.L."/>
            <person name="Minogue T.D."/>
            <person name="Chain P.S."/>
        </authorList>
    </citation>
    <scope>NUCLEOTIDE SEQUENCE [LARGE SCALE GENOMIC DNA]</scope>
    <source>
        <strain evidence="2">ATCC 14581 / DSM 32 / JCM 2506 / NBRC 15308 / NCIMB 9376 / NCTC 10342 / NRRL B-14308 / VKM B-512</strain>
    </source>
</reference>
<sequence>MKDEIGFLGDKILEYRFEIANEVHENRIDDITEEEKNNWLLSKWNLLISELTL</sequence>
<organism evidence="1 2">
    <name type="scientific">Priestia megaterium (strain ATCC 14581 / DSM 32 / CCUG 1817 / JCM 2506 / NBRC 15308 / NCIMB 9376 / NCTC 10342 / NRRL B-14308 / VKM B-512 / Ford 19)</name>
    <name type="common">Bacillus megaterium</name>
    <dbReference type="NCBI Taxonomy" id="1348623"/>
    <lineage>
        <taxon>Bacteria</taxon>
        <taxon>Bacillati</taxon>
        <taxon>Bacillota</taxon>
        <taxon>Bacilli</taxon>
        <taxon>Bacillales</taxon>
        <taxon>Bacillaceae</taxon>
        <taxon>Priestia</taxon>
    </lineage>
</organism>
<name>A0A0B6AKU3_PRIM2</name>
<dbReference type="KEGG" id="bmeg:BG04_558"/>
<dbReference type="RefSeq" id="WP_221787938.1">
    <property type="nucleotide sequence ID" value="NZ_BCVB01000012.1"/>
</dbReference>
<dbReference type="EMBL" id="CP009920">
    <property type="protein sequence ID" value="AJI21223.1"/>
    <property type="molecule type" value="Genomic_DNA"/>
</dbReference>
<dbReference type="AlphaFoldDB" id="A0A0B6AKU3"/>
<accession>A0A0B6AKU3</accession>
<dbReference type="HOGENOM" id="CLU_3058592_0_0_9"/>
<dbReference type="GeneID" id="93646301"/>
<evidence type="ECO:0000313" key="1">
    <source>
        <dbReference type="EMBL" id="AJI21223.1"/>
    </source>
</evidence>
<proteinExistence type="predicted"/>
<dbReference type="Proteomes" id="UP000031829">
    <property type="component" value="Chromosome"/>
</dbReference>
<evidence type="ECO:0000313" key="2">
    <source>
        <dbReference type="Proteomes" id="UP000031829"/>
    </source>
</evidence>